<dbReference type="PANTHER" id="PTHR46910">
    <property type="entry name" value="TRANSCRIPTION FACTOR PDR1"/>
    <property type="match status" value="1"/>
</dbReference>
<keyword evidence="3" id="KW-0238">DNA-binding</keyword>
<name>A0AAD4Q199_9EURO</name>
<dbReference type="PANTHER" id="PTHR46910:SF1">
    <property type="entry name" value="MISCELLANEOUS ZN(II)2CYS6 TRANSCRIPTION FACTOR (EUROFUNG)-RELATED"/>
    <property type="match status" value="1"/>
</dbReference>
<dbReference type="GeneID" id="70243329"/>
<keyword evidence="4" id="KW-0804">Transcription</keyword>
<keyword evidence="2" id="KW-0805">Transcription regulation</keyword>
<evidence type="ECO:0000256" key="4">
    <source>
        <dbReference type="ARBA" id="ARBA00023163"/>
    </source>
</evidence>
<dbReference type="CDD" id="cd00067">
    <property type="entry name" value="GAL4"/>
    <property type="match status" value="1"/>
</dbReference>
<dbReference type="PROSITE" id="PS50048">
    <property type="entry name" value="ZN2_CY6_FUNGAL_2"/>
    <property type="match status" value="1"/>
</dbReference>
<gene>
    <name evidence="8" type="ORF">BGW36DRAFT_339621</name>
</gene>
<evidence type="ECO:0000256" key="1">
    <source>
        <dbReference type="ARBA" id="ARBA00022723"/>
    </source>
</evidence>
<dbReference type="InterPro" id="IPR036864">
    <property type="entry name" value="Zn2-C6_fun-type_DNA-bd_sf"/>
</dbReference>
<keyword evidence="5" id="KW-0539">Nucleus</keyword>
<evidence type="ECO:0000313" key="9">
    <source>
        <dbReference type="Proteomes" id="UP001201262"/>
    </source>
</evidence>
<evidence type="ECO:0000256" key="6">
    <source>
        <dbReference type="SAM" id="MobiDB-lite"/>
    </source>
</evidence>
<feature type="region of interest" description="Disordered" evidence="6">
    <location>
        <begin position="53"/>
        <end position="98"/>
    </location>
</feature>
<accession>A0AAD4Q199</accession>
<feature type="domain" description="Zn(2)-C6 fungal-type" evidence="7">
    <location>
        <begin position="14"/>
        <end position="44"/>
    </location>
</feature>
<proteinExistence type="predicted"/>
<dbReference type="GO" id="GO:0003677">
    <property type="term" value="F:DNA binding"/>
    <property type="evidence" value="ECO:0007669"/>
    <property type="project" value="UniProtKB-KW"/>
</dbReference>
<feature type="compositionally biased region" description="Polar residues" evidence="6">
    <location>
        <begin position="67"/>
        <end position="77"/>
    </location>
</feature>
<dbReference type="GO" id="GO:0008270">
    <property type="term" value="F:zinc ion binding"/>
    <property type="evidence" value="ECO:0007669"/>
    <property type="project" value="InterPro"/>
</dbReference>
<keyword evidence="1" id="KW-0479">Metal-binding</keyword>
<comment type="caution">
    <text evidence="8">The sequence shown here is derived from an EMBL/GenBank/DDBJ whole genome shotgun (WGS) entry which is preliminary data.</text>
</comment>
<organism evidence="8 9">
    <name type="scientific">Talaromyces proteolyticus</name>
    <dbReference type="NCBI Taxonomy" id="1131652"/>
    <lineage>
        <taxon>Eukaryota</taxon>
        <taxon>Fungi</taxon>
        <taxon>Dikarya</taxon>
        <taxon>Ascomycota</taxon>
        <taxon>Pezizomycotina</taxon>
        <taxon>Eurotiomycetes</taxon>
        <taxon>Eurotiomycetidae</taxon>
        <taxon>Eurotiales</taxon>
        <taxon>Trichocomaceae</taxon>
        <taxon>Talaromyces</taxon>
        <taxon>Talaromyces sect. Bacilispori</taxon>
    </lineage>
</organism>
<dbReference type="Gene3D" id="4.10.240.10">
    <property type="entry name" value="Zn(2)-C6 fungal-type DNA-binding domain"/>
    <property type="match status" value="1"/>
</dbReference>
<evidence type="ECO:0000256" key="3">
    <source>
        <dbReference type="ARBA" id="ARBA00023125"/>
    </source>
</evidence>
<dbReference type="AlphaFoldDB" id="A0AAD4Q199"/>
<dbReference type="CDD" id="cd12148">
    <property type="entry name" value="fungal_TF_MHR"/>
    <property type="match status" value="1"/>
</dbReference>
<dbReference type="PROSITE" id="PS00463">
    <property type="entry name" value="ZN2_CY6_FUNGAL_1"/>
    <property type="match status" value="1"/>
</dbReference>
<evidence type="ECO:0000313" key="8">
    <source>
        <dbReference type="EMBL" id="KAH8698489.1"/>
    </source>
</evidence>
<keyword evidence="9" id="KW-1185">Reference proteome</keyword>
<dbReference type="GO" id="GO:0006351">
    <property type="term" value="P:DNA-templated transcription"/>
    <property type="evidence" value="ECO:0007669"/>
    <property type="project" value="InterPro"/>
</dbReference>
<sequence length="725" mass="81085">MVNVVSKPARQATACNWCRAHKMKCDTEQPSCRNCHTRGIECITMDLRRPGWAGRRQEPVGRRGKRTPQQQKRSSAKPQEAQVLRQPSPSPSLSLSIPPSPTEKLLAPLVAHDVPLPSIFIAPFIDEDQRPSQSGANNVVPSPISTTSGYNTGDTNLMVIRDSSCSRSQIIGSGGSSMYILVQWLDLFFAKKDFWKPIFPDFQRGLAYSLEVPLGFPTSLPSLPTPSRLDEYLSIFFSRIYPIYPIVDREAIYASVEDLKKKLESQPPALKPKDYPQLACLYALLSASADELETQTTEVGASYLQGAYFLYSHLVAMPYVSSVQALLLLAVVLRNRNKDGASWEILGQAIRMAQSIGLHRQLASTGSSPLVIDGSVTDSTRDGDLHSRIWWTAYVLERAMELDTGRPSAIRDRECDQILPRPVLPLHSSGPCFDYFGALIRLAQIQTSITQLYHNTKERRKTKEILYEMGRLDRALLDLAATFPEEIRPGRDILCPPEEFHFATYFTLQYHQSCIALHRPALTSPTGWLRNRVNHLCRGTPWKVRLRYCLCIGAASARSILKAWNDLLLYSTPSRLITLNPLMLAILVLSIYVTRIPSSLMNYPDLAMVITFAGAAQQEYSKIGQDPEFVQGLEVLKQQLSKHIEITNTQRRPGNMEIQAPSLTSDQQISDQLSTEVDMGLDPGLLDDAWSSLWTDGLNNFHMSDDNHGMVNAYLLGLSDADMAF</sequence>
<dbReference type="Proteomes" id="UP001201262">
    <property type="component" value="Unassembled WGS sequence"/>
</dbReference>
<evidence type="ECO:0000256" key="2">
    <source>
        <dbReference type="ARBA" id="ARBA00023015"/>
    </source>
</evidence>
<protein>
    <submittedName>
        <fullName evidence="8">Fungal-specific transcription factor domain-containing protein</fullName>
    </submittedName>
</protein>
<dbReference type="Pfam" id="PF04082">
    <property type="entry name" value="Fungal_trans"/>
    <property type="match status" value="1"/>
</dbReference>
<evidence type="ECO:0000259" key="7">
    <source>
        <dbReference type="PROSITE" id="PS50048"/>
    </source>
</evidence>
<dbReference type="Pfam" id="PF00172">
    <property type="entry name" value="Zn_clus"/>
    <property type="match status" value="1"/>
</dbReference>
<dbReference type="SUPFAM" id="SSF57701">
    <property type="entry name" value="Zn2/Cys6 DNA-binding domain"/>
    <property type="match status" value="1"/>
</dbReference>
<dbReference type="GO" id="GO:0000981">
    <property type="term" value="F:DNA-binding transcription factor activity, RNA polymerase II-specific"/>
    <property type="evidence" value="ECO:0007669"/>
    <property type="project" value="InterPro"/>
</dbReference>
<dbReference type="EMBL" id="JAJTJA010000005">
    <property type="protein sequence ID" value="KAH8698489.1"/>
    <property type="molecule type" value="Genomic_DNA"/>
</dbReference>
<dbReference type="InterPro" id="IPR050987">
    <property type="entry name" value="AtrR-like"/>
</dbReference>
<dbReference type="RefSeq" id="XP_046072953.1">
    <property type="nucleotide sequence ID" value="XM_046213042.1"/>
</dbReference>
<dbReference type="SMART" id="SM00906">
    <property type="entry name" value="Fungal_trans"/>
    <property type="match status" value="1"/>
</dbReference>
<dbReference type="InterPro" id="IPR007219">
    <property type="entry name" value="XnlR_reg_dom"/>
</dbReference>
<dbReference type="SMART" id="SM00066">
    <property type="entry name" value="GAL4"/>
    <property type="match status" value="1"/>
</dbReference>
<dbReference type="InterPro" id="IPR001138">
    <property type="entry name" value="Zn2Cys6_DnaBD"/>
</dbReference>
<reference evidence="8" key="1">
    <citation type="submission" date="2021-12" db="EMBL/GenBank/DDBJ databases">
        <title>Convergent genome expansion in fungi linked to evolution of root-endophyte symbiosis.</title>
        <authorList>
            <consortium name="DOE Joint Genome Institute"/>
            <person name="Ke Y.-H."/>
            <person name="Bonito G."/>
            <person name="Liao H.-L."/>
            <person name="Looney B."/>
            <person name="Rojas-Flechas A."/>
            <person name="Nash J."/>
            <person name="Hameed K."/>
            <person name="Schadt C."/>
            <person name="Martin F."/>
            <person name="Crous P.W."/>
            <person name="Miettinen O."/>
            <person name="Magnuson J.K."/>
            <person name="Labbe J."/>
            <person name="Jacobson D."/>
            <person name="Doktycz M.J."/>
            <person name="Veneault-Fourrey C."/>
            <person name="Kuo A."/>
            <person name="Mondo S."/>
            <person name="Calhoun S."/>
            <person name="Riley R."/>
            <person name="Ohm R."/>
            <person name="LaButti K."/>
            <person name="Andreopoulos B."/>
            <person name="Pangilinan J."/>
            <person name="Nolan M."/>
            <person name="Tritt A."/>
            <person name="Clum A."/>
            <person name="Lipzen A."/>
            <person name="Daum C."/>
            <person name="Barry K."/>
            <person name="Grigoriev I.V."/>
            <person name="Vilgalys R."/>
        </authorList>
    </citation>
    <scope>NUCLEOTIDE SEQUENCE</scope>
    <source>
        <strain evidence="8">PMI_201</strain>
    </source>
</reference>
<evidence type="ECO:0000256" key="5">
    <source>
        <dbReference type="ARBA" id="ARBA00023242"/>
    </source>
</evidence>